<reference evidence="5" key="1">
    <citation type="submission" date="2016-11" db="UniProtKB">
        <authorList>
            <consortium name="WormBaseParasite"/>
        </authorList>
    </citation>
    <scope>IDENTIFICATION</scope>
</reference>
<proteinExistence type="predicted"/>
<sequence length="574" mass="63057">MHLNLTRVDYVHVGTTNRGSLRIIKAKEEKASRRRKSLLSSFSSAEKVVVGAQNGSLLAFERKKNETAVVFKTPPGPAISVVRLGGALGAAQDRVFAVQEKRIVGYSKKGKNFLTLETNFSENIHAMFVYGVDLFLSARNVFMHLHDTAESATFRCNDFINDVLCLQVTEGGWVGRGITPVLACDDKTLKVLSGSEVAFELLLGDSPSVLHLFMNDGGFNKQMVLYGTKNGRLGLAELTEVNPRVLWEIPTKSTGGISAIHCYPITSSDYPDIVLGKDDGLIEIYGVDMQNFVSFKQSYECNESITGLQCGRVGNENFDEVVVCSYTGWVFGLTTEPVVAKAPPPTEGAPSGKAPMEVKVQQLRTEVDELETKLREEKAKYEKATQSSGGPSRIPRFGVNDQFVLDKLNACYSLSIELIVPIDIIVVQSDVLLDLMDIEKSNAVVSKTVPQEGSGNAVLALIRCGENVTRLEIRLRSSEGTYGTIRVYICPKTQPRMCQVGFWPSALRIPDNYPSFFDFGQSSESLRRGLMGPPTRTSNPHFRTRAVLWPLPGFEFSLLVDSSWTAKTSLPTGG</sequence>
<dbReference type="GO" id="GO:0016020">
    <property type="term" value="C:membrane"/>
    <property type="evidence" value="ECO:0007669"/>
    <property type="project" value="TreeGrafter"/>
</dbReference>
<accession>A0A1I7YSZ1</accession>
<name>A0A1I7YSZ1_9BILA</name>
<dbReference type="GO" id="GO:0043005">
    <property type="term" value="C:neuron projection"/>
    <property type="evidence" value="ECO:0007669"/>
    <property type="project" value="TreeGrafter"/>
</dbReference>
<dbReference type="GO" id="GO:0060271">
    <property type="term" value="P:cilium assembly"/>
    <property type="evidence" value="ECO:0007669"/>
    <property type="project" value="TreeGrafter"/>
</dbReference>
<dbReference type="AlphaFoldDB" id="A0A1I7YSZ1"/>
<dbReference type="GO" id="GO:0036064">
    <property type="term" value="C:ciliary basal body"/>
    <property type="evidence" value="ECO:0007669"/>
    <property type="project" value="TreeGrafter"/>
</dbReference>
<feature type="coiled-coil region" evidence="1">
    <location>
        <begin position="353"/>
        <end position="387"/>
    </location>
</feature>
<evidence type="ECO:0000259" key="3">
    <source>
        <dbReference type="Pfam" id="PF23743"/>
    </source>
</evidence>
<organism evidence="4 5">
    <name type="scientific">Steinernema glaseri</name>
    <dbReference type="NCBI Taxonomy" id="37863"/>
    <lineage>
        <taxon>Eukaryota</taxon>
        <taxon>Metazoa</taxon>
        <taxon>Ecdysozoa</taxon>
        <taxon>Nematoda</taxon>
        <taxon>Chromadorea</taxon>
        <taxon>Rhabditida</taxon>
        <taxon>Tylenchina</taxon>
        <taxon>Panagrolaimomorpha</taxon>
        <taxon>Strongyloidoidea</taxon>
        <taxon>Steinernematidae</taxon>
        <taxon>Steinernema</taxon>
    </lineage>
</organism>
<dbReference type="PANTHER" id="PTHR16074">
    <property type="entry name" value="BARDET-BIEDL SYNDROME 7 PROTEIN"/>
    <property type="match status" value="1"/>
</dbReference>
<keyword evidence="1" id="KW-0175">Coiled coil</keyword>
<evidence type="ECO:0000313" key="4">
    <source>
        <dbReference type="Proteomes" id="UP000095287"/>
    </source>
</evidence>
<dbReference type="InterPro" id="IPR056332">
    <property type="entry name" value="Beta-prop_BBS7"/>
</dbReference>
<evidence type="ECO:0000256" key="1">
    <source>
        <dbReference type="SAM" id="Coils"/>
    </source>
</evidence>
<dbReference type="InterPro" id="IPR056334">
    <property type="entry name" value="BBS7_GAE_dom"/>
</dbReference>
<feature type="domain" description="BBS7 GAE" evidence="2">
    <location>
        <begin position="395"/>
        <end position="500"/>
    </location>
</feature>
<protein>
    <submittedName>
        <fullName evidence="5">Bardet-Biedl syndrome 7 protein homolog</fullName>
    </submittedName>
</protein>
<dbReference type="GO" id="GO:0034464">
    <property type="term" value="C:BBSome"/>
    <property type="evidence" value="ECO:0007669"/>
    <property type="project" value="TreeGrafter"/>
</dbReference>
<dbReference type="PANTHER" id="PTHR16074:SF4">
    <property type="entry name" value="BARDET-BIEDL SYNDROME 7 PROTEIN"/>
    <property type="match status" value="1"/>
</dbReference>
<dbReference type="GO" id="GO:0008104">
    <property type="term" value="P:intracellular protein localization"/>
    <property type="evidence" value="ECO:0007669"/>
    <property type="project" value="TreeGrafter"/>
</dbReference>
<dbReference type="GO" id="GO:0005930">
    <property type="term" value="C:axoneme"/>
    <property type="evidence" value="ECO:0007669"/>
    <property type="project" value="TreeGrafter"/>
</dbReference>
<dbReference type="Pfam" id="PF23743">
    <property type="entry name" value="Beta-prop_BBS7"/>
    <property type="match status" value="1"/>
</dbReference>
<dbReference type="Pfam" id="PF23360">
    <property type="entry name" value="BBS7_GAE"/>
    <property type="match status" value="1"/>
</dbReference>
<dbReference type="WBParaSite" id="L893_g19426.t1">
    <property type="protein sequence ID" value="L893_g19426.t1"/>
    <property type="gene ID" value="L893_g19426"/>
</dbReference>
<evidence type="ECO:0000259" key="2">
    <source>
        <dbReference type="Pfam" id="PF23360"/>
    </source>
</evidence>
<keyword evidence="4" id="KW-1185">Reference proteome</keyword>
<dbReference type="Proteomes" id="UP000095287">
    <property type="component" value="Unplaced"/>
</dbReference>
<evidence type="ECO:0000313" key="5">
    <source>
        <dbReference type="WBParaSite" id="L893_g19426.t1"/>
    </source>
</evidence>
<feature type="domain" description="BBS7 beta-propeller" evidence="3">
    <location>
        <begin position="43"/>
        <end position="335"/>
    </location>
</feature>